<gene>
    <name evidence="1" type="ORF">DFH08DRAFT_955555</name>
</gene>
<reference evidence="1" key="1">
    <citation type="submission" date="2023-03" db="EMBL/GenBank/DDBJ databases">
        <title>Massive genome expansion in bonnet fungi (Mycena s.s.) driven by repeated elements and novel gene families across ecological guilds.</title>
        <authorList>
            <consortium name="Lawrence Berkeley National Laboratory"/>
            <person name="Harder C.B."/>
            <person name="Miyauchi S."/>
            <person name="Viragh M."/>
            <person name="Kuo A."/>
            <person name="Thoen E."/>
            <person name="Andreopoulos B."/>
            <person name="Lu D."/>
            <person name="Skrede I."/>
            <person name="Drula E."/>
            <person name="Henrissat B."/>
            <person name="Morin E."/>
            <person name="Kohler A."/>
            <person name="Barry K."/>
            <person name="LaButti K."/>
            <person name="Morin E."/>
            <person name="Salamov A."/>
            <person name="Lipzen A."/>
            <person name="Mereny Z."/>
            <person name="Hegedus B."/>
            <person name="Baldrian P."/>
            <person name="Stursova M."/>
            <person name="Weitz H."/>
            <person name="Taylor A."/>
            <person name="Grigoriev I.V."/>
            <person name="Nagy L.G."/>
            <person name="Martin F."/>
            <person name="Kauserud H."/>
        </authorList>
    </citation>
    <scope>NUCLEOTIDE SEQUENCE</scope>
    <source>
        <strain evidence="1">CBHHK002</strain>
    </source>
</reference>
<proteinExistence type="predicted"/>
<protein>
    <submittedName>
        <fullName evidence="1">Uncharacterized protein</fullName>
    </submittedName>
</protein>
<comment type="caution">
    <text evidence="1">The sequence shown here is derived from an EMBL/GenBank/DDBJ whole genome shotgun (WGS) entry which is preliminary data.</text>
</comment>
<dbReference type="EMBL" id="JARIHO010000010">
    <property type="protein sequence ID" value="KAJ7354144.1"/>
    <property type="molecule type" value="Genomic_DNA"/>
</dbReference>
<keyword evidence="2" id="KW-1185">Reference proteome</keyword>
<organism evidence="1 2">
    <name type="scientific">Mycena albidolilacea</name>
    <dbReference type="NCBI Taxonomy" id="1033008"/>
    <lineage>
        <taxon>Eukaryota</taxon>
        <taxon>Fungi</taxon>
        <taxon>Dikarya</taxon>
        <taxon>Basidiomycota</taxon>
        <taxon>Agaricomycotina</taxon>
        <taxon>Agaricomycetes</taxon>
        <taxon>Agaricomycetidae</taxon>
        <taxon>Agaricales</taxon>
        <taxon>Marasmiineae</taxon>
        <taxon>Mycenaceae</taxon>
        <taxon>Mycena</taxon>
    </lineage>
</organism>
<dbReference type="Proteomes" id="UP001218218">
    <property type="component" value="Unassembled WGS sequence"/>
</dbReference>
<accession>A0AAD7AC54</accession>
<evidence type="ECO:0000313" key="1">
    <source>
        <dbReference type="EMBL" id="KAJ7354144.1"/>
    </source>
</evidence>
<sequence length="145" mass="16998">MVTISAEKRCKARQRCLDMEDEMRQDRLLLQLGDDDDEMTTWGRENMREISWIWTSAGTAGTEEELKDVLLIEWSKAWAQSRRWTEEVCLLEEEWRRLPVSYAYREKLWVDCVVVVPVTKIPAAEAEGMIAYATKQAQMYCDLAE</sequence>
<dbReference type="AlphaFoldDB" id="A0AAD7AC54"/>
<evidence type="ECO:0000313" key="2">
    <source>
        <dbReference type="Proteomes" id="UP001218218"/>
    </source>
</evidence>
<name>A0AAD7AC54_9AGAR</name>